<gene>
    <name evidence="2" type="ORF">CM83_104097</name>
</gene>
<accession>A0A0A9Y5V3</accession>
<name>A0A0A9Y5V3_LYGHE</name>
<feature type="non-terminal residue" evidence="2">
    <location>
        <position position="1"/>
    </location>
</feature>
<protein>
    <submittedName>
        <fullName evidence="2">Uncharacterized protein</fullName>
    </submittedName>
</protein>
<sequence length="143" mass="15744">IISRDATFLEEEDFPKSLQEEPKCDTKFINNQNKNSDQDTDISPCPSVAVDLTPENEENDDSSRSEDNSSNSDDSSSVSNDSSSDSDDSVKTLIGPNATGESEDFAGFETETEEYLPAEEDLAEVDGVGVRRSERQPKPRKFP</sequence>
<proteinExistence type="predicted"/>
<feature type="compositionally biased region" description="Low complexity" evidence="1">
    <location>
        <begin position="68"/>
        <end position="83"/>
    </location>
</feature>
<organism evidence="2">
    <name type="scientific">Lygus hesperus</name>
    <name type="common">Western plant bug</name>
    <dbReference type="NCBI Taxonomy" id="30085"/>
    <lineage>
        <taxon>Eukaryota</taxon>
        <taxon>Metazoa</taxon>
        <taxon>Ecdysozoa</taxon>
        <taxon>Arthropoda</taxon>
        <taxon>Hexapoda</taxon>
        <taxon>Insecta</taxon>
        <taxon>Pterygota</taxon>
        <taxon>Neoptera</taxon>
        <taxon>Paraneoptera</taxon>
        <taxon>Hemiptera</taxon>
        <taxon>Heteroptera</taxon>
        <taxon>Panheteroptera</taxon>
        <taxon>Cimicomorpha</taxon>
        <taxon>Miridae</taxon>
        <taxon>Mirini</taxon>
        <taxon>Lygus</taxon>
    </lineage>
</organism>
<reference evidence="2" key="1">
    <citation type="journal article" date="2014" name="PLoS ONE">
        <title>Transcriptome-Based Identification of ABC Transporters in the Western Tarnished Plant Bug Lygus hesperus.</title>
        <authorList>
            <person name="Hull J.J."/>
            <person name="Chaney K."/>
            <person name="Geib S.M."/>
            <person name="Fabrick J.A."/>
            <person name="Brent C.S."/>
            <person name="Walsh D."/>
            <person name="Lavine L.C."/>
        </authorList>
    </citation>
    <scope>NUCLEOTIDE SEQUENCE</scope>
</reference>
<evidence type="ECO:0000256" key="1">
    <source>
        <dbReference type="SAM" id="MobiDB-lite"/>
    </source>
</evidence>
<feature type="compositionally biased region" description="Acidic residues" evidence="1">
    <location>
        <begin position="101"/>
        <end position="124"/>
    </location>
</feature>
<dbReference type="AlphaFoldDB" id="A0A0A9Y5V3"/>
<feature type="compositionally biased region" description="Basic and acidic residues" evidence="1">
    <location>
        <begin position="14"/>
        <end position="26"/>
    </location>
</feature>
<feature type="region of interest" description="Disordered" evidence="1">
    <location>
        <begin position="1"/>
        <end position="143"/>
    </location>
</feature>
<feature type="non-terminal residue" evidence="2">
    <location>
        <position position="143"/>
    </location>
</feature>
<dbReference type="EMBL" id="GBHO01017131">
    <property type="protein sequence ID" value="JAG26473.1"/>
    <property type="molecule type" value="Transcribed_RNA"/>
</dbReference>
<reference evidence="2" key="2">
    <citation type="submission" date="2014-07" db="EMBL/GenBank/DDBJ databases">
        <authorList>
            <person name="Hull J."/>
        </authorList>
    </citation>
    <scope>NUCLEOTIDE SEQUENCE</scope>
</reference>
<evidence type="ECO:0000313" key="2">
    <source>
        <dbReference type="EMBL" id="JAG26473.1"/>
    </source>
</evidence>